<name>A0ABZ2C8H2_9BACI</name>
<evidence type="ECO:0000256" key="6">
    <source>
        <dbReference type="SAM" id="Phobius"/>
    </source>
</evidence>
<feature type="domain" description="Major facilitator superfamily (MFS) profile" evidence="7">
    <location>
        <begin position="1"/>
        <end position="72"/>
    </location>
</feature>
<keyword evidence="4 6" id="KW-1133">Transmembrane helix</keyword>
<proteinExistence type="predicted"/>
<dbReference type="EMBL" id="CP137640">
    <property type="protein sequence ID" value="WVX79193.1"/>
    <property type="molecule type" value="Genomic_DNA"/>
</dbReference>
<feature type="transmembrane region" description="Helical" evidence="6">
    <location>
        <begin position="21"/>
        <end position="41"/>
    </location>
</feature>
<reference evidence="8 9" key="1">
    <citation type="submission" date="2023-10" db="EMBL/GenBank/DDBJ databases">
        <title>Niallia locisalis sp.nov. isolated from a salt pond sample.</title>
        <authorList>
            <person name="Li X.-J."/>
            <person name="Dong L."/>
        </authorList>
    </citation>
    <scope>NUCLEOTIDE SEQUENCE [LARGE SCALE GENOMIC DNA]</scope>
    <source>
        <strain evidence="8 9">DSM 29761</strain>
    </source>
</reference>
<gene>
    <name evidence="8" type="ORF">R4Z09_17995</name>
</gene>
<dbReference type="RefSeq" id="WP_338448126.1">
    <property type="nucleotide sequence ID" value="NZ_CP137640.1"/>
</dbReference>
<evidence type="ECO:0000256" key="1">
    <source>
        <dbReference type="ARBA" id="ARBA00004651"/>
    </source>
</evidence>
<evidence type="ECO:0000313" key="9">
    <source>
        <dbReference type="Proteomes" id="UP001357223"/>
    </source>
</evidence>
<dbReference type="PANTHER" id="PTHR48020">
    <property type="entry name" value="PROTON MYO-INOSITOL COTRANSPORTER"/>
    <property type="match status" value="1"/>
</dbReference>
<dbReference type="SUPFAM" id="SSF103473">
    <property type="entry name" value="MFS general substrate transporter"/>
    <property type="match status" value="1"/>
</dbReference>
<dbReference type="Gene3D" id="1.20.1250.20">
    <property type="entry name" value="MFS general substrate transporter like domains"/>
    <property type="match status" value="1"/>
</dbReference>
<evidence type="ECO:0000256" key="2">
    <source>
        <dbReference type="ARBA" id="ARBA00022448"/>
    </source>
</evidence>
<keyword evidence="5 6" id="KW-0472">Membrane</keyword>
<sequence length="87" mass="9872">MTWMTLSEIFPARVRGLGMGTAVLFLWFCNFLVGLFFPILLNEVGLSATFFLFAVFAILGVIFIAKYLPETRGLTLEQIEDNFKSKK</sequence>
<organism evidence="8 9">
    <name type="scientific">Niallia oryzisoli</name>
    <dbReference type="NCBI Taxonomy" id="1737571"/>
    <lineage>
        <taxon>Bacteria</taxon>
        <taxon>Bacillati</taxon>
        <taxon>Bacillota</taxon>
        <taxon>Bacilli</taxon>
        <taxon>Bacillales</taxon>
        <taxon>Bacillaceae</taxon>
        <taxon>Niallia</taxon>
    </lineage>
</organism>
<dbReference type="PANTHER" id="PTHR48020:SF12">
    <property type="entry name" value="PROTON MYO-INOSITOL COTRANSPORTER"/>
    <property type="match status" value="1"/>
</dbReference>
<evidence type="ECO:0000256" key="5">
    <source>
        <dbReference type="ARBA" id="ARBA00023136"/>
    </source>
</evidence>
<evidence type="ECO:0000259" key="7">
    <source>
        <dbReference type="PROSITE" id="PS50850"/>
    </source>
</evidence>
<keyword evidence="2" id="KW-0813">Transport</keyword>
<evidence type="ECO:0000256" key="3">
    <source>
        <dbReference type="ARBA" id="ARBA00022692"/>
    </source>
</evidence>
<protein>
    <submittedName>
        <fullName evidence="8">MFS transporter</fullName>
    </submittedName>
</protein>
<evidence type="ECO:0000313" key="8">
    <source>
        <dbReference type="EMBL" id="WVX79193.1"/>
    </source>
</evidence>
<dbReference type="PROSITE" id="PS50850">
    <property type="entry name" value="MFS"/>
    <property type="match status" value="1"/>
</dbReference>
<feature type="transmembrane region" description="Helical" evidence="6">
    <location>
        <begin position="47"/>
        <end position="68"/>
    </location>
</feature>
<keyword evidence="3 6" id="KW-0812">Transmembrane</keyword>
<keyword evidence="9" id="KW-1185">Reference proteome</keyword>
<dbReference type="InterPro" id="IPR036259">
    <property type="entry name" value="MFS_trans_sf"/>
</dbReference>
<dbReference type="InterPro" id="IPR020846">
    <property type="entry name" value="MFS_dom"/>
</dbReference>
<dbReference type="InterPro" id="IPR005828">
    <property type="entry name" value="MFS_sugar_transport-like"/>
</dbReference>
<dbReference type="InterPro" id="IPR050814">
    <property type="entry name" value="Myo-inositol_Transporter"/>
</dbReference>
<comment type="subcellular location">
    <subcellularLocation>
        <location evidence="1">Cell membrane</location>
        <topology evidence="1">Multi-pass membrane protein</topology>
    </subcellularLocation>
</comment>
<dbReference type="Pfam" id="PF00083">
    <property type="entry name" value="Sugar_tr"/>
    <property type="match status" value="1"/>
</dbReference>
<accession>A0ABZ2C8H2</accession>
<dbReference type="Proteomes" id="UP001357223">
    <property type="component" value="Chromosome"/>
</dbReference>
<evidence type="ECO:0000256" key="4">
    <source>
        <dbReference type="ARBA" id="ARBA00022989"/>
    </source>
</evidence>